<protein>
    <recommendedName>
        <fullName evidence="3">FCP1 homology domain-containing protein</fullName>
    </recommendedName>
</protein>
<organism evidence="1 2">
    <name type="scientific">Triparma laevis f. longispina</name>
    <dbReference type="NCBI Taxonomy" id="1714387"/>
    <lineage>
        <taxon>Eukaryota</taxon>
        <taxon>Sar</taxon>
        <taxon>Stramenopiles</taxon>
        <taxon>Ochrophyta</taxon>
        <taxon>Bolidophyceae</taxon>
        <taxon>Parmales</taxon>
        <taxon>Triparmaceae</taxon>
        <taxon>Triparma</taxon>
    </lineage>
</organism>
<comment type="caution">
    <text evidence="1">The sequence shown here is derived from an EMBL/GenBank/DDBJ whole genome shotgun (WGS) entry which is preliminary data.</text>
</comment>
<dbReference type="AlphaFoldDB" id="A0A9W7AV52"/>
<name>A0A9W7AV52_9STRA</name>
<proteinExistence type="predicted"/>
<gene>
    <name evidence="1" type="ORF">TrLO_g6503</name>
</gene>
<dbReference type="OrthoDB" id="410307at2759"/>
<evidence type="ECO:0000313" key="2">
    <source>
        <dbReference type="Proteomes" id="UP001165122"/>
    </source>
</evidence>
<keyword evidence="2" id="KW-1185">Reference proteome</keyword>
<dbReference type="Pfam" id="PF18143">
    <property type="entry name" value="HAD_SAK_2"/>
    <property type="match status" value="1"/>
</dbReference>
<dbReference type="Proteomes" id="UP001165122">
    <property type="component" value="Unassembled WGS sequence"/>
</dbReference>
<accession>A0A9W7AV52</accession>
<evidence type="ECO:0000313" key="1">
    <source>
        <dbReference type="EMBL" id="GMH77176.1"/>
    </source>
</evidence>
<sequence>MSASTLQTPLLFLDVDGVLNTSLQQGGKYVHPLLVKRLKKVVDSTHCSIIISSTWRKRDDYMQYLRGMFGDVGLEEMVIKGNTISLEVTNKEGVILTPEQLRGDEIKAYVAEVGEGLRWVAVDDMDLCRELEEDNFVRTNVESGLSSKNVNELIEKLSNK</sequence>
<evidence type="ECO:0008006" key="3">
    <source>
        <dbReference type="Google" id="ProtNLM"/>
    </source>
</evidence>
<dbReference type="EMBL" id="BRXW01000796">
    <property type="protein sequence ID" value="GMH77176.1"/>
    <property type="molecule type" value="Genomic_DNA"/>
</dbReference>
<reference evidence="2" key="1">
    <citation type="journal article" date="2023" name="Commun. Biol.">
        <title>Genome analysis of Parmales, the sister group of diatoms, reveals the evolutionary specialization of diatoms from phago-mixotrophs to photoautotrophs.</title>
        <authorList>
            <person name="Ban H."/>
            <person name="Sato S."/>
            <person name="Yoshikawa S."/>
            <person name="Yamada K."/>
            <person name="Nakamura Y."/>
            <person name="Ichinomiya M."/>
            <person name="Sato N."/>
            <person name="Blanc-Mathieu R."/>
            <person name="Endo H."/>
            <person name="Kuwata A."/>
            <person name="Ogata H."/>
        </authorList>
    </citation>
    <scope>NUCLEOTIDE SEQUENCE [LARGE SCALE GENOMIC DNA]</scope>
    <source>
        <strain evidence="2">NIES 3700</strain>
    </source>
</reference>